<gene>
    <name evidence="2" type="ORF">LCGC14_1647760</name>
</gene>
<organism evidence="2">
    <name type="scientific">marine sediment metagenome</name>
    <dbReference type="NCBI Taxonomy" id="412755"/>
    <lineage>
        <taxon>unclassified sequences</taxon>
        <taxon>metagenomes</taxon>
        <taxon>ecological metagenomes</taxon>
    </lineage>
</organism>
<comment type="caution">
    <text evidence="2">The sequence shown here is derived from an EMBL/GenBank/DDBJ whole genome shotgun (WGS) entry which is preliminary data.</text>
</comment>
<name>A0A0F9IKA2_9ZZZZ</name>
<evidence type="ECO:0000313" key="2">
    <source>
        <dbReference type="EMBL" id="KKM20209.1"/>
    </source>
</evidence>
<feature type="compositionally biased region" description="Polar residues" evidence="1">
    <location>
        <begin position="628"/>
        <end position="637"/>
    </location>
</feature>
<protein>
    <recommendedName>
        <fullName evidence="3">Portal protein</fullName>
    </recommendedName>
</protein>
<dbReference type="EMBL" id="LAZR01013815">
    <property type="protein sequence ID" value="KKM20209.1"/>
    <property type="molecule type" value="Genomic_DNA"/>
</dbReference>
<feature type="region of interest" description="Disordered" evidence="1">
    <location>
        <begin position="568"/>
        <end position="637"/>
    </location>
</feature>
<proteinExistence type="predicted"/>
<accession>A0A0F9IKA2</accession>
<evidence type="ECO:0000256" key="1">
    <source>
        <dbReference type="SAM" id="MobiDB-lite"/>
    </source>
</evidence>
<sequence length="637" mass="70806">MADDNGKVGWSYVNKLLQELQEELRGFHKRITEVEALRYLEDEIALPAAEKPSGLEIRLGATAELIENVKAALTSNIPNVKLEILRTGPEADSNSSKRERFWDTYLYWSSRTIPFLNELADAQTVSLGILKAAFYPWPKKERKRLSSEPKTKAGDLAYNDRQRALKRRWGPPFKVITIHPLTFYFRLGPGGELAEVIEHGYKSRREIYAAFGIKGGTEMRTLPDKLTKETGAALAASSGFPTEEVQSLPQGLSTSTLALVTEYWAPDLPGAPGIYQCYIEGNLVYEEIGDPSVAYFVAPGRTTSSKDPDKFALSIAEVLRHNEPTINRSLTYMAEASELLVRRRLTLEVPEDYVPPAETIGEDNKPETHTWTFKSDKAEALPAGAKIVDPFEGVENVYAAMPFIDLVLQVMGRHGVSPIFKGEPPSASGSGFRDNSLFMMAKSQFQYLVDSYSGCLVSLIDWLEGQVVTRVRQEIWIGDTSLKPKEIKEWPVIIGVDIDPLLPQNLIAEGQFYDRMHTQGHITRRTFLELGLRMDQPEREIKARMFQDLQELMKPILYEDVLQTVGALPPPQPQLVGPDGQPVQSQNGGRGGPVPPASEGSQAAIVEMLQSMGGRTRQGQPRQPPEISGSTPGLEQL</sequence>
<reference evidence="2" key="1">
    <citation type="journal article" date="2015" name="Nature">
        <title>Complex archaea that bridge the gap between prokaryotes and eukaryotes.</title>
        <authorList>
            <person name="Spang A."/>
            <person name="Saw J.H."/>
            <person name="Jorgensen S.L."/>
            <person name="Zaremba-Niedzwiedzka K."/>
            <person name="Martijn J."/>
            <person name="Lind A.E."/>
            <person name="van Eijk R."/>
            <person name="Schleper C."/>
            <person name="Guy L."/>
            <person name="Ettema T.J."/>
        </authorList>
    </citation>
    <scope>NUCLEOTIDE SEQUENCE</scope>
</reference>
<dbReference type="AlphaFoldDB" id="A0A0F9IKA2"/>
<evidence type="ECO:0008006" key="3">
    <source>
        <dbReference type="Google" id="ProtNLM"/>
    </source>
</evidence>